<dbReference type="Proteomes" id="UP001500929">
    <property type="component" value="Unassembled WGS sequence"/>
</dbReference>
<dbReference type="SUPFAM" id="SSF102546">
    <property type="entry name" value="RbsD-like"/>
    <property type="match status" value="1"/>
</dbReference>
<comment type="catalytic activity">
    <reaction evidence="1">
        <text>beta-D-ribopyranose = beta-D-ribofuranose</text>
        <dbReference type="Rhea" id="RHEA:25432"/>
        <dbReference type="ChEBI" id="CHEBI:27476"/>
        <dbReference type="ChEBI" id="CHEBI:47002"/>
        <dbReference type="EC" id="5.4.99.62"/>
    </reaction>
</comment>
<dbReference type="PANTHER" id="PTHR31690:SF4">
    <property type="entry name" value="FUCOSE MUTAROTASE"/>
    <property type="match status" value="1"/>
</dbReference>
<evidence type="ECO:0000256" key="2">
    <source>
        <dbReference type="ARBA" id="ARBA00023235"/>
    </source>
</evidence>
<dbReference type="InterPro" id="IPR050443">
    <property type="entry name" value="RbsD/FucU_mutarotase"/>
</dbReference>
<keyword evidence="5" id="KW-1185">Reference proteome</keyword>
<evidence type="ECO:0000313" key="4">
    <source>
        <dbReference type="EMBL" id="GAA2231391.1"/>
    </source>
</evidence>
<dbReference type="EMBL" id="BAAAQY010000004">
    <property type="protein sequence ID" value="GAA2231391.1"/>
    <property type="molecule type" value="Genomic_DNA"/>
</dbReference>
<keyword evidence="2" id="KW-0413">Isomerase</keyword>
<evidence type="ECO:0000256" key="1">
    <source>
        <dbReference type="ARBA" id="ARBA00000223"/>
    </source>
</evidence>
<proteinExistence type="predicted"/>
<protein>
    <submittedName>
        <fullName evidence="4">RbsD/FucU domain-containing protein</fullName>
    </submittedName>
</protein>
<dbReference type="InterPro" id="IPR023750">
    <property type="entry name" value="RbsD-like_sf"/>
</dbReference>
<accession>A0ABN3DHN9</accession>
<dbReference type="Gene3D" id="3.40.1650.10">
    <property type="entry name" value="RbsD-like domain"/>
    <property type="match status" value="1"/>
</dbReference>
<dbReference type="RefSeq" id="WP_259479032.1">
    <property type="nucleotide sequence ID" value="NZ_BAAAQY010000004.1"/>
</dbReference>
<organism evidence="4 5">
    <name type="scientific">Herbiconiux moechotypicola</name>
    <dbReference type="NCBI Taxonomy" id="637393"/>
    <lineage>
        <taxon>Bacteria</taxon>
        <taxon>Bacillati</taxon>
        <taxon>Actinomycetota</taxon>
        <taxon>Actinomycetes</taxon>
        <taxon>Micrococcales</taxon>
        <taxon>Microbacteriaceae</taxon>
        <taxon>Herbiconiux</taxon>
    </lineage>
</organism>
<sequence>MLSTVHPVLSGDLLLQLDRLGHGDELVVVDGNYPAYSSGATVVELPGCDAPTAVAAIRTVIPLDLSEGPSALLMAGAEGAPEPVVHPALRGAAAAPEDRLVALERFAFYDRARNARLVVRTSEQRVYANVILRKGVIVTPPSTTFAPA</sequence>
<comment type="catalytic activity">
    <reaction evidence="3">
        <text>alpha-L-fucose = beta-L-fucose</text>
        <dbReference type="Rhea" id="RHEA:25580"/>
        <dbReference type="ChEBI" id="CHEBI:42548"/>
        <dbReference type="ChEBI" id="CHEBI:42589"/>
        <dbReference type="EC" id="5.1.3.29"/>
    </reaction>
</comment>
<gene>
    <name evidence="4" type="ORF">GCM10009851_15330</name>
</gene>
<dbReference type="Pfam" id="PF05025">
    <property type="entry name" value="RbsD_FucU"/>
    <property type="match status" value="1"/>
</dbReference>
<reference evidence="4 5" key="1">
    <citation type="journal article" date="2019" name="Int. J. Syst. Evol. Microbiol.">
        <title>The Global Catalogue of Microorganisms (GCM) 10K type strain sequencing project: providing services to taxonomists for standard genome sequencing and annotation.</title>
        <authorList>
            <consortium name="The Broad Institute Genomics Platform"/>
            <consortium name="The Broad Institute Genome Sequencing Center for Infectious Disease"/>
            <person name="Wu L."/>
            <person name="Ma J."/>
        </authorList>
    </citation>
    <scope>NUCLEOTIDE SEQUENCE [LARGE SCALE GENOMIC DNA]</scope>
    <source>
        <strain evidence="4 5">JCM 16117</strain>
    </source>
</reference>
<dbReference type="PANTHER" id="PTHR31690">
    <property type="entry name" value="FUCOSE MUTAROTASE"/>
    <property type="match status" value="1"/>
</dbReference>
<evidence type="ECO:0000313" key="5">
    <source>
        <dbReference type="Proteomes" id="UP001500929"/>
    </source>
</evidence>
<name>A0ABN3DHN9_9MICO</name>
<evidence type="ECO:0000256" key="3">
    <source>
        <dbReference type="ARBA" id="ARBA00036324"/>
    </source>
</evidence>
<comment type="caution">
    <text evidence="4">The sequence shown here is derived from an EMBL/GenBank/DDBJ whole genome shotgun (WGS) entry which is preliminary data.</text>
</comment>
<dbReference type="InterPro" id="IPR007721">
    <property type="entry name" value="RbsD_FucU"/>
</dbReference>